<dbReference type="InterPro" id="IPR035919">
    <property type="entry name" value="EAL_sf"/>
</dbReference>
<feature type="domain" description="GGDEF" evidence="4">
    <location>
        <begin position="256"/>
        <end position="387"/>
    </location>
</feature>
<dbReference type="SMART" id="SM00052">
    <property type="entry name" value="EAL"/>
    <property type="match status" value="1"/>
</dbReference>
<feature type="transmembrane region" description="Helical" evidence="2">
    <location>
        <begin position="168"/>
        <end position="187"/>
    </location>
</feature>
<dbReference type="RefSeq" id="WP_374834409.1">
    <property type="nucleotide sequence ID" value="NZ_JBHEEZ010000050.1"/>
</dbReference>
<sequence length="663" mass="74222">MKRVLSAIIVCLIIATAYIAYVIAERQTSLQKVATYNDSWTVSQTVAEFLRLEHRLGALALGIADVSREEVRLRIDFMISRFENLEQGRLGAFIAEDPERRALIAQLKSLIMELDNKFDSMTTEDIKAFLHRSSELDSPMVTLSSISVLNDVSLIQATQNEIRRLHHVYTALSFGFVLSSITLIALLRRHNILLDRTRDSLQSMTADLQHASEQLKQQNYRLEHEAHHDALTGLPNRVMFRENLTLRLEDMMKSGKQAAIFLLDLDNFKDVNDTLGHDAGDALLQEVSRRLTEFNRNDNMVCRLGGDEFVIVTSNMTMADSKLFADRLLTVIGKPYRIGGYTHDIGTCIGIALSTPNIDPETMFKHADLALYEAKAMGANHACIFQPEMLQRLQEKKAFEADLQVAMQNNEMEVYYQPQVMADTGEICGYEALLRWTHPVRGMVSPAEFIPVAERIGMIVTLGEWVLRQACMEAASWTKPLTIAVNLSPVQFRHIDLISSVEAVLKETGLDPHRLELEITESVLLDDNQHTLELLQALKRLGIKITMDDFGTGYSSLANMSAFPYDKIKIDRSFISQLVGRADIQAIVGFIIGVGRTLGMVTIAEGVETEEQYAQLKLLGCDQLQGFLLGCPAPASQLQALHGDSSVHSAQSEQPQSICHNHH</sequence>
<evidence type="ECO:0000313" key="6">
    <source>
        <dbReference type="Proteomes" id="UP001596042"/>
    </source>
</evidence>
<dbReference type="EMBL" id="JBHSEL010000028">
    <property type="protein sequence ID" value="MFC4624093.1"/>
    <property type="molecule type" value="Genomic_DNA"/>
</dbReference>
<name>A0ABV9H3S6_9HYPH</name>
<dbReference type="Pfam" id="PF00990">
    <property type="entry name" value="GGDEF"/>
    <property type="match status" value="1"/>
</dbReference>
<dbReference type="PROSITE" id="PS50887">
    <property type="entry name" value="GGDEF"/>
    <property type="match status" value="1"/>
</dbReference>
<accession>A0ABV9H3S6</accession>
<evidence type="ECO:0000259" key="3">
    <source>
        <dbReference type="PROSITE" id="PS50883"/>
    </source>
</evidence>
<protein>
    <submittedName>
        <fullName evidence="5">Bifunctional diguanylate cyclase/phosphodiesterase</fullName>
    </submittedName>
</protein>
<evidence type="ECO:0000313" key="5">
    <source>
        <dbReference type="EMBL" id="MFC4624093.1"/>
    </source>
</evidence>
<evidence type="ECO:0000259" key="4">
    <source>
        <dbReference type="PROSITE" id="PS50887"/>
    </source>
</evidence>
<dbReference type="InterPro" id="IPR001633">
    <property type="entry name" value="EAL_dom"/>
</dbReference>
<organism evidence="5 6">
    <name type="scientific">Daeguia caeni</name>
    <dbReference type="NCBI Taxonomy" id="439612"/>
    <lineage>
        <taxon>Bacteria</taxon>
        <taxon>Pseudomonadati</taxon>
        <taxon>Pseudomonadota</taxon>
        <taxon>Alphaproteobacteria</taxon>
        <taxon>Hyphomicrobiales</taxon>
        <taxon>Brucellaceae</taxon>
        <taxon>Daeguia</taxon>
    </lineage>
</organism>
<gene>
    <name evidence="5" type="ORF">ACFO1V_02445</name>
</gene>
<dbReference type="NCBIfam" id="TIGR00254">
    <property type="entry name" value="GGDEF"/>
    <property type="match status" value="1"/>
</dbReference>
<dbReference type="InterPro" id="IPR052155">
    <property type="entry name" value="Biofilm_reg_signaling"/>
</dbReference>
<dbReference type="SUPFAM" id="SSF55073">
    <property type="entry name" value="Nucleotide cyclase"/>
    <property type="match status" value="1"/>
</dbReference>
<keyword evidence="2" id="KW-0812">Transmembrane</keyword>
<keyword evidence="1" id="KW-0175">Coiled coil</keyword>
<evidence type="ECO:0000256" key="1">
    <source>
        <dbReference type="SAM" id="Coils"/>
    </source>
</evidence>
<dbReference type="CDD" id="cd01948">
    <property type="entry name" value="EAL"/>
    <property type="match status" value="1"/>
</dbReference>
<feature type="coiled-coil region" evidence="1">
    <location>
        <begin position="194"/>
        <end position="221"/>
    </location>
</feature>
<dbReference type="Gene3D" id="3.20.20.450">
    <property type="entry name" value="EAL domain"/>
    <property type="match status" value="1"/>
</dbReference>
<dbReference type="InterPro" id="IPR029787">
    <property type="entry name" value="Nucleotide_cyclase"/>
</dbReference>
<dbReference type="PANTHER" id="PTHR44757:SF10">
    <property type="entry name" value="MEMBRANE PROTEIN"/>
    <property type="match status" value="1"/>
</dbReference>
<dbReference type="InterPro" id="IPR000160">
    <property type="entry name" value="GGDEF_dom"/>
</dbReference>
<dbReference type="Gene3D" id="3.30.70.270">
    <property type="match status" value="1"/>
</dbReference>
<dbReference type="Proteomes" id="UP001596042">
    <property type="component" value="Unassembled WGS sequence"/>
</dbReference>
<keyword evidence="2" id="KW-1133">Transmembrane helix</keyword>
<dbReference type="SUPFAM" id="SSF141868">
    <property type="entry name" value="EAL domain-like"/>
    <property type="match status" value="1"/>
</dbReference>
<dbReference type="CDD" id="cd01949">
    <property type="entry name" value="GGDEF"/>
    <property type="match status" value="1"/>
</dbReference>
<dbReference type="PANTHER" id="PTHR44757">
    <property type="entry name" value="DIGUANYLATE CYCLASE DGCP"/>
    <property type="match status" value="1"/>
</dbReference>
<feature type="domain" description="EAL" evidence="3">
    <location>
        <begin position="396"/>
        <end position="646"/>
    </location>
</feature>
<keyword evidence="6" id="KW-1185">Reference proteome</keyword>
<dbReference type="SMART" id="SM00267">
    <property type="entry name" value="GGDEF"/>
    <property type="match status" value="1"/>
</dbReference>
<comment type="caution">
    <text evidence="5">The sequence shown here is derived from an EMBL/GenBank/DDBJ whole genome shotgun (WGS) entry which is preliminary data.</text>
</comment>
<dbReference type="InterPro" id="IPR043128">
    <property type="entry name" value="Rev_trsase/Diguanyl_cyclase"/>
</dbReference>
<proteinExistence type="predicted"/>
<evidence type="ECO:0000256" key="2">
    <source>
        <dbReference type="SAM" id="Phobius"/>
    </source>
</evidence>
<keyword evidence="2" id="KW-0472">Membrane</keyword>
<dbReference type="Pfam" id="PF00563">
    <property type="entry name" value="EAL"/>
    <property type="match status" value="1"/>
</dbReference>
<reference evidence="6" key="1">
    <citation type="journal article" date="2019" name="Int. J. Syst. Evol. Microbiol.">
        <title>The Global Catalogue of Microorganisms (GCM) 10K type strain sequencing project: providing services to taxonomists for standard genome sequencing and annotation.</title>
        <authorList>
            <consortium name="The Broad Institute Genomics Platform"/>
            <consortium name="The Broad Institute Genome Sequencing Center for Infectious Disease"/>
            <person name="Wu L."/>
            <person name="Ma J."/>
        </authorList>
    </citation>
    <scope>NUCLEOTIDE SEQUENCE [LARGE SCALE GENOMIC DNA]</scope>
    <source>
        <strain evidence="6">CGMCC 1.15731</strain>
    </source>
</reference>
<dbReference type="PROSITE" id="PS50883">
    <property type="entry name" value="EAL"/>
    <property type="match status" value="1"/>
</dbReference>